<feature type="compositionally biased region" description="Basic and acidic residues" evidence="1">
    <location>
        <begin position="244"/>
        <end position="259"/>
    </location>
</feature>
<feature type="compositionally biased region" description="Basic and acidic residues" evidence="1">
    <location>
        <begin position="383"/>
        <end position="394"/>
    </location>
</feature>
<reference evidence="2" key="3">
    <citation type="submission" date="2022-06" db="UniProtKB">
        <authorList>
            <consortium name="EnsemblPlants"/>
        </authorList>
    </citation>
    <scope>IDENTIFICATION</scope>
</reference>
<protein>
    <submittedName>
        <fullName evidence="2">Uncharacterized protein</fullName>
    </submittedName>
</protein>
<dbReference type="Proteomes" id="UP000015106">
    <property type="component" value="Chromosome 3"/>
</dbReference>
<reference evidence="3" key="1">
    <citation type="journal article" date="2013" name="Nature">
        <title>Draft genome of the wheat A-genome progenitor Triticum urartu.</title>
        <authorList>
            <person name="Ling H.Q."/>
            <person name="Zhao S."/>
            <person name="Liu D."/>
            <person name="Wang J."/>
            <person name="Sun H."/>
            <person name="Zhang C."/>
            <person name="Fan H."/>
            <person name="Li D."/>
            <person name="Dong L."/>
            <person name="Tao Y."/>
            <person name="Gao C."/>
            <person name="Wu H."/>
            <person name="Li Y."/>
            <person name="Cui Y."/>
            <person name="Guo X."/>
            <person name="Zheng S."/>
            <person name="Wang B."/>
            <person name="Yu K."/>
            <person name="Liang Q."/>
            <person name="Yang W."/>
            <person name="Lou X."/>
            <person name="Chen J."/>
            <person name="Feng M."/>
            <person name="Jian J."/>
            <person name="Zhang X."/>
            <person name="Luo G."/>
            <person name="Jiang Y."/>
            <person name="Liu J."/>
            <person name="Wang Z."/>
            <person name="Sha Y."/>
            <person name="Zhang B."/>
            <person name="Wu H."/>
            <person name="Tang D."/>
            <person name="Shen Q."/>
            <person name="Xue P."/>
            <person name="Zou S."/>
            <person name="Wang X."/>
            <person name="Liu X."/>
            <person name="Wang F."/>
            <person name="Yang Y."/>
            <person name="An X."/>
            <person name="Dong Z."/>
            <person name="Zhang K."/>
            <person name="Zhang X."/>
            <person name="Luo M.C."/>
            <person name="Dvorak J."/>
            <person name="Tong Y."/>
            <person name="Wang J."/>
            <person name="Yang H."/>
            <person name="Li Z."/>
            <person name="Wang D."/>
            <person name="Zhang A."/>
            <person name="Wang J."/>
        </authorList>
    </citation>
    <scope>NUCLEOTIDE SEQUENCE</scope>
    <source>
        <strain evidence="3">cv. G1812</strain>
    </source>
</reference>
<organism evidence="2 3">
    <name type="scientific">Triticum urartu</name>
    <name type="common">Red wild einkorn</name>
    <name type="synonym">Crithodium urartu</name>
    <dbReference type="NCBI Taxonomy" id="4572"/>
    <lineage>
        <taxon>Eukaryota</taxon>
        <taxon>Viridiplantae</taxon>
        <taxon>Streptophyta</taxon>
        <taxon>Embryophyta</taxon>
        <taxon>Tracheophyta</taxon>
        <taxon>Spermatophyta</taxon>
        <taxon>Magnoliopsida</taxon>
        <taxon>Liliopsida</taxon>
        <taxon>Poales</taxon>
        <taxon>Poaceae</taxon>
        <taxon>BOP clade</taxon>
        <taxon>Pooideae</taxon>
        <taxon>Triticodae</taxon>
        <taxon>Triticeae</taxon>
        <taxon>Triticinae</taxon>
        <taxon>Triticum</taxon>
    </lineage>
</organism>
<dbReference type="EnsemblPlants" id="TuG1812G0300004160.01.T01">
    <property type="protein sequence ID" value="TuG1812G0300004160.01.T01.cds467668"/>
    <property type="gene ID" value="TuG1812G0300004160.01"/>
</dbReference>
<evidence type="ECO:0000256" key="1">
    <source>
        <dbReference type="SAM" id="MobiDB-lite"/>
    </source>
</evidence>
<proteinExistence type="predicted"/>
<feature type="compositionally biased region" description="Acidic residues" evidence="1">
    <location>
        <begin position="193"/>
        <end position="211"/>
    </location>
</feature>
<feature type="region of interest" description="Disordered" evidence="1">
    <location>
        <begin position="97"/>
        <end position="132"/>
    </location>
</feature>
<feature type="region of interest" description="Disordered" evidence="1">
    <location>
        <begin position="151"/>
        <end position="360"/>
    </location>
</feature>
<feature type="compositionally biased region" description="Basic and acidic residues" evidence="1">
    <location>
        <begin position="151"/>
        <end position="192"/>
    </location>
</feature>
<feature type="compositionally biased region" description="Basic and acidic residues" evidence="1">
    <location>
        <begin position="70"/>
        <end position="81"/>
    </location>
</feature>
<accession>A0A8R7U016</accession>
<feature type="compositionally biased region" description="Acidic residues" evidence="1">
    <location>
        <begin position="339"/>
        <end position="350"/>
    </location>
</feature>
<reference evidence="2" key="2">
    <citation type="submission" date="2018-03" db="EMBL/GenBank/DDBJ databases">
        <title>The Triticum urartu genome reveals the dynamic nature of wheat genome evolution.</title>
        <authorList>
            <person name="Ling H."/>
            <person name="Ma B."/>
            <person name="Shi X."/>
            <person name="Liu H."/>
            <person name="Dong L."/>
            <person name="Sun H."/>
            <person name="Cao Y."/>
            <person name="Gao Q."/>
            <person name="Zheng S."/>
            <person name="Li Y."/>
            <person name="Yu Y."/>
            <person name="Du H."/>
            <person name="Qi M."/>
            <person name="Li Y."/>
            <person name="Yu H."/>
            <person name="Cui Y."/>
            <person name="Wang N."/>
            <person name="Chen C."/>
            <person name="Wu H."/>
            <person name="Zhao Y."/>
            <person name="Zhang J."/>
            <person name="Li Y."/>
            <person name="Zhou W."/>
            <person name="Zhang B."/>
            <person name="Hu W."/>
            <person name="Eijk M."/>
            <person name="Tang J."/>
            <person name="Witsenboer H."/>
            <person name="Zhao S."/>
            <person name="Li Z."/>
            <person name="Zhang A."/>
            <person name="Wang D."/>
            <person name="Liang C."/>
        </authorList>
    </citation>
    <scope>NUCLEOTIDE SEQUENCE [LARGE SCALE GENOMIC DNA]</scope>
    <source>
        <strain evidence="2">cv. G1812</strain>
    </source>
</reference>
<feature type="region of interest" description="Disordered" evidence="1">
    <location>
        <begin position="56"/>
        <end position="81"/>
    </location>
</feature>
<sequence length="413" mass="43238">DVLGDAAGRPVARLVGLVVGVPPVLGRVVLLAVAPERVGLLAVHRVVADHELLLRHPQRHDEPDDEADDAGDHHVPSDDEERAHHLLQELHAAAAAAVEGAARVGHRHEHAAQRRLREEPRGHAAEEPRHGVGVEHAQRVVHALQQLGPLVHDHHGEPRDAAGEDPHHDRRPPLDQTRAGRDADEAGDHALDGADDGGLLEEDDVQGGPDEEAGRGADVGVEHCDGGVEVGGVRVTAVEPGPPHPEDAGAGEHEEHVVGREPLPVLGGPGPDPVRGGESGDPGGEVDDVAAGVVHDAPLEEEASAPEREGADGVGEGEPERDEDHPGPDVHAAQQRAGEEDERDGGEDALEVDHGGHGVIRIDPGRLLAAVLEEVGGLRQHGLHEEELLPERRPGLAPEGGAAGGRRTCCSPR</sequence>
<name>A0A8R7U016_TRIUA</name>
<feature type="compositionally biased region" description="Basic and acidic residues" evidence="1">
    <location>
        <begin position="110"/>
        <end position="132"/>
    </location>
</feature>
<feature type="compositionally biased region" description="Basic and acidic residues" evidence="1">
    <location>
        <begin position="212"/>
        <end position="226"/>
    </location>
</feature>
<dbReference type="Gramene" id="TuG1812G0300004160.01.T01">
    <property type="protein sequence ID" value="TuG1812G0300004160.01.T01.cds467668"/>
    <property type="gene ID" value="TuG1812G0300004160.01"/>
</dbReference>
<evidence type="ECO:0000313" key="3">
    <source>
        <dbReference type="Proteomes" id="UP000015106"/>
    </source>
</evidence>
<keyword evidence="3" id="KW-1185">Reference proteome</keyword>
<evidence type="ECO:0000313" key="2">
    <source>
        <dbReference type="EnsemblPlants" id="TuG1812G0300004160.01.T01.cds467668"/>
    </source>
</evidence>
<feature type="region of interest" description="Disordered" evidence="1">
    <location>
        <begin position="383"/>
        <end position="413"/>
    </location>
</feature>
<dbReference type="AlphaFoldDB" id="A0A8R7U016"/>